<sequence>MLTIRNPEAERIAHDLASRRGLAIDDVVLNALRTEWARMERPVHPEPRPLDDPAATLAKVRAIVADIDRLPVLDERSPEDILGYDESGAFDGDR</sequence>
<dbReference type="Proteomes" id="UP000781958">
    <property type="component" value="Unassembled WGS sequence"/>
</dbReference>
<evidence type="ECO:0000313" key="1">
    <source>
        <dbReference type="EMBL" id="MBP2294195.1"/>
    </source>
</evidence>
<dbReference type="RefSeq" id="WP_209768220.1">
    <property type="nucleotide sequence ID" value="NZ_JAGINP010000014.1"/>
</dbReference>
<protein>
    <submittedName>
        <fullName evidence="1">Antitoxin VapB</fullName>
    </submittedName>
</protein>
<gene>
    <name evidence="1" type="ORF">J2851_003981</name>
</gene>
<accession>A0ABS4SNQ6</accession>
<dbReference type="EMBL" id="JAGINP010000014">
    <property type="protein sequence ID" value="MBP2294195.1"/>
    <property type="molecule type" value="Genomic_DNA"/>
</dbReference>
<keyword evidence="2" id="KW-1185">Reference proteome</keyword>
<proteinExistence type="predicted"/>
<reference evidence="1 2" key="1">
    <citation type="submission" date="2021-03" db="EMBL/GenBank/DDBJ databases">
        <title>Genomic Encyclopedia of Type Strains, Phase III (KMG-III): the genomes of soil and plant-associated and newly described type strains.</title>
        <authorList>
            <person name="Whitman W."/>
        </authorList>
    </citation>
    <scope>NUCLEOTIDE SEQUENCE [LARGE SCALE GENOMIC DNA]</scope>
    <source>
        <strain evidence="1 2">IMMIB AFH-6</strain>
    </source>
</reference>
<evidence type="ECO:0000313" key="2">
    <source>
        <dbReference type="Proteomes" id="UP000781958"/>
    </source>
</evidence>
<dbReference type="Pfam" id="PF07704">
    <property type="entry name" value="PSK_trans_fac"/>
    <property type="match status" value="1"/>
</dbReference>
<organism evidence="1 2">
    <name type="scientific">Azospirillum rugosum</name>
    <dbReference type="NCBI Taxonomy" id="416170"/>
    <lineage>
        <taxon>Bacteria</taxon>
        <taxon>Pseudomonadati</taxon>
        <taxon>Pseudomonadota</taxon>
        <taxon>Alphaproteobacteria</taxon>
        <taxon>Rhodospirillales</taxon>
        <taxon>Azospirillaceae</taxon>
        <taxon>Azospirillum</taxon>
    </lineage>
</organism>
<comment type="caution">
    <text evidence="1">The sequence shown here is derived from an EMBL/GenBank/DDBJ whole genome shotgun (WGS) entry which is preliminary data.</text>
</comment>
<dbReference type="InterPro" id="IPR011660">
    <property type="entry name" value="VapB-like"/>
</dbReference>
<name>A0ABS4SNQ6_9PROT</name>